<evidence type="ECO:0000313" key="6">
    <source>
        <dbReference type="Proteomes" id="UP001529491"/>
    </source>
</evidence>
<evidence type="ECO:0000256" key="3">
    <source>
        <dbReference type="SAM" id="SignalP"/>
    </source>
</evidence>
<dbReference type="Pfam" id="PF13458">
    <property type="entry name" value="Peripla_BP_6"/>
    <property type="match status" value="1"/>
</dbReference>
<evidence type="ECO:0000313" key="5">
    <source>
        <dbReference type="EMBL" id="WOT04123.1"/>
    </source>
</evidence>
<dbReference type="SUPFAM" id="SSF53822">
    <property type="entry name" value="Periplasmic binding protein-like I"/>
    <property type="match status" value="1"/>
</dbReference>
<dbReference type="Proteomes" id="UP001529491">
    <property type="component" value="Chromosome"/>
</dbReference>
<evidence type="ECO:0000259" key="4">
    <source>
        <dbReference type="Pfam" id="PF13458"/>
    </source>
</evidence>
<keyword evidence="2 3" id="KW-0732">Signal</keyword>
<proteinExistence type="inferred from homology"/>
<dbReference type="Gene3D" id="3.40.50.2300">
    <property type="match status" value="2"/>
</dbReference>
<protein>
    <submittedName>
        <fullName evidence="5">ABC transporter substrate-binding protein</fullName>
    </submittedName>
</protein>
<dbReference type="InterPro" id="IPR028081">
    <property type="entry name" value="Leu-bd"/>
</dbReference>
<reference evidence="5 6" key="1">
    <citation type="submission" date="2023-10" db="EMBL/GenBank/DDBJ databases">
        <title>Complete genome sequence of Shewanella sp. DAU334.</title>
        <authorList>
            <person name="Lee Y.-S."/>
            <person name="Jeong H.-R."/>
            <person name="Hwang E.-J."/>
            <person name="Choi Y.-L."/>
            <person name="Kim G.-D."/>
        </authorList>
    </citation>
    <scope>NUCLEOTIDE SEQUENCE [LARGE SCALE GENOMIC DNA]</scope>
    <source>
        <strain evidence="5 6">DAU334</strain>
    </source>
</reference>
<accession>A0ABZ0JVA6</accession>
<name>A0ABZ0JVA6_9GAMM</name>
<feature type="domain" description="Leucine-binding protein" evidence="4">
    <location>
        <begin position="40"/>
        <end position="359"/>
    </location>
</feature>
<sequence length="403" mass="44535">MNKNLLILITILISYSSAVLAAPDVLKVYFDADRTGHIESALSIEQGVKVAFAQADNQLNGVDVEFVTLDHRGNVGRSKKNMQRFINDNNAIVFVAGFHSPPLIKYREFINESKLLTLVPWAAGGPITRYPSKDNYVFRLSVDDQKVGEHLVDFAIEQQCKKPHMLLENTGWGKSNHRSIKAALASNAIEGVSETWFSWGINAAQARLLFETAKQDNIDCIFMVAGAREGALIVNAVADLDLGISVIGHWGITGGNFAQQVPFETRNKAKLHFVQSCFNFYSSAENEFNKQVFNDAKALFPEQFIDTNIKAPAGFVHGYDLAKILISSASNVTFTDDIVQNRTAIKQALESLSQPVNGLIKSYKKPFSEFSQNAPDAHEALGVNDLCMGVYDNMNAVKLIEKQ</sequence>
<evidence type="ECO:0000256" key="2">
    <source>
        <dbReference type="ARBA" id="ARBA00022729"/>
    </source>
</evidence>
<keyword evidence="6" id="KW-1185">Reference proteome</keyword>
<comment type="similarity">
    <text evidence="1">Belongs to the leucine-binding protein family.</text>
</comment>
<dbReference type="CDD" id="cd19979">
    <property type="entry name" value="PBP1_ABC_ligand_binding-like"/>
    <property type="match status" value="1"/>
</dbReference>
<dbReference type="PANTHER" id="PTHR30483">
    <property type="entry name" value="LEUCINE-SPECIFIC-BINDING PROTEIN"/>
    <property type="match status" value="1"/>
</dbReference>
<dbReference type="EMBL" id="CP136522">
    <property type="protein sequence ID" value="WOT04123.1"/>
    <property type="molecule type" value="Genomic_DNA"/>
</dbReference>
<gene>
    <name evidence="5" type="ORF">RGE70_12365</name>
</gene>
<organism evidence="5 6">
    <name type="scientific">Shewanella youngdeokensis</name>
    <dbReference type="NCBI Taxonomy" id="2999068"/>
    <lineage>
        <taxon>Bacteria</taxon>
        <taxon>Pseudomonadati</taxon>
        <taxon>Pseudomonadota</taxon>
        <taxon>Gammaproteobacteria</taxon>
        <taxon>Alteromonadales</taxon>
        <taxon>Shewanellaceae</taxon>
        <taxon>Shewanella</taxon>
    </lineage>
</organism>
<dbReference type="InterPro" id="IPR051010">
    <property type="entry name" value="BCAA_transport"/>
</dbReference>
<feature type="signal peptide" evidence="3">
    <location>
        <begin position="1"/>
        <end position="21"/>
    </location>
</feature>
<evidence type="ECO:0000256" key="1">
    <source>
        <dbReference type="ARBA" id="ARBA00010062"/>
    </source>
</evidence>
<dbReference type="PANTHER" id="PTHR30483:SF6">
    <property type="entry name" value="PERIPLASMIC BINDING PROTEIN OF ABC TRANSPORTER FOR NATURAL AMINO ACIDS"/>
    <property type="match status" value="1"/>
</dbReference>
<feature type="chain" id="PRO_5045230437" evidence="3">
    <location>
        <begin position="22"/>
        <end position="403"/>
    </location>
</feature>
<dbReference type="InterPro" id="IPR028082">
    <property type="entry name" value="Peripla_BP_I"/>
</dbReference>
<dbReference type="RefSeq" id="WP_310471752.1">
    <property type="nucleotide sequence ID" value="NZ_CP136522.1"/>
</dbReference>